<dbReference type="InterPro" id="IPR028994">
    <property type="entry name" value="Integrin_alpha_N"/>
</dbReference>
<gene>
    <name evidence="3" type="ORF">F1188_02775</name>
</gene>
<keyword evidence="4" id="KW-1185">Reference proteome</keyword>
<feature type="compositionally biased region" description="Low complexity" evidence="2">
    <location>
        <begin position="838"/>
        <end position="853"/>
    </location>
</feature>
<evidence type="ECO:0000256" key="2">
    <source>
        <dbReference type="SAM" id="MobiDB-lite"/>
    </source>
</evidence>
<dbReference type="PANTHER" id="PTHR44103:SF1">
    <property type="entry name" value="PROPROTEIN CONVERTASE P"/>
    <property type="match status" value="1"/>
</dbReference>
<comment type="caution">
    <text evidence="3">The sequence shown here is derived from an EMBL/GenBank/DDBJ whole genome shotgun (WGS) entry which is preliminary data.</text>
</comment>
<organism evidence="3 4">
    <name type="scientific">Roseospira marina</name>
    <dbReference type="NCBI Taxonomy" id="140057"/>
    <lineage>
        <taxon>Bacteria</taxon>
        <taxon>Pseudomonadati</taxon>
        <taxon>Pseudomonadota</taxon>
        <taxon>Alphaproteobacteria</taxon>
        <taxon>Rhodospirillales</taxon>
        <taxon>Rhodospirillaceae</taxon>
        <taxon>Roseospira</taxon>
    </lineage>
</organism>
<evidence type="ECO:0000256" key="1">
    <source>
        <dbReference type="ARBA" id="ARBA00022729"/>
    </source>
</evidence>
<dbReference type="EMBL" id="VWPJ01000002">
    <property type="protein sequence ID" value="KAA5606858.1"/>
    <property type="molecule type" value="Genomic_DNA"/>
</dbReference>
<dbReference type="InterPro" id="IPR013517">
    <property type="entry name" value="FG-GAP"/>
</dbReference>
<dbReference type="OrthoDB" id="7670174at2"/>
<keyword evidence="1" id="KW-0732">Signal</keyword>
<feature type="region of interest" description="Disordered" evidence="2">
    <location>
        <begin position="813"/>
        <end position="894"/>
    </location>
</feature>
<proteinExistence type="predicted"/>
<protein>
    <submittedName>
        <fullName evidence="3">Uncharacterized protein</fullName>
    </submittedName>
</protein>
<dbReference type="Pfam" id="PF00353">
    <property type="entry name" value="HemolysinCabind"/>
    <property type="match status" value="4"/>
</dbReference>
<dbReference type="Gene3D" id="2.150.10.10">
    <property type="entry name" value="Serralysin-like metalloprotease, C-terminal"/>
    <property type="match status" value="2"/>
</dbReference>
<dbReference type="InterPro" id="IPR011049">
    <property type="entry name" value="Serralysin-like_metalloprot_C"/>
</dbReference>
<name>A0A5M6IH16_9PROT</name>
<feature type="compositionally biased region" description="Gly residues" evidence="2">
    <location>
        <begin position="821"/>
        <end position="832"/>
    </location>
</feature>
<accession>A0A5M6IH16</accession>
<dbReference type="SUPFAM" id="SSF51120">
    <property type="entry name" value="beta-Roll"/>
    <property type="match status" value="2"/>
</dbReference>
<dbReference type="Pfam" id="PF01839">
    <property type="entry name" value="FG-GAP"/>
    <property type="match status" value="1"/>
</dbReference>
<reference evidence="3 4" key="1">
    <citation type="submission" date="2019-09" db="EMBL/GenBank/DDBJ databases">
        <title>Genome sequence of Roseospira marina, one of the more divergent members of the non-sulfur purple photosynthetic bacterial family, the Rhodospirillaceae.</title>
        <authorList>
            <person name="Meyer T."/>
            <person name="Kyndt J."/>
        </authorList>
    </citation>
    <scope>NUCLEOTIDE SEQUENCE [LARGE SCALE GENOMIC DNA]</scope>
    <source>
        <strain evidence="3 4">DSM 15113</strain>
    </source>
</reference>
<evidence type="ECO:0000313" key="4">
    <source>
        <dbReference type="Proteomes" id="UP000324065"/>
    </source>
</evidence>
<feature type="compositionally biased region" description="Basic and acidic residues" evidence="2">
    <location>
        <begin position="868"/>
        <end position="881"/>
    </location>
</feature>
<dbReference type="Proteomes" id="UP000324065">
    <property type="component" value="Unassembled WGS sequence"/>
</dbReference>
<dbReference type="Gene3D" id="2.130.10.130">
    <property type="entry name" value="Integrin alpha, N-terminal"/>
    <property type="match status" value="2"/>
</dbReference>
<dbReference type="Pfam" id="PF13517">
    <property type="entry name" value="FG-GAP_3"/>
    <property type="match status" value="2"/>
</dbReference>
<dbReference type="InterPro" id="IPR001343">
    <property type="entry name" value="Hemolysn_Ca-bd"/>
</dbReference>
<dbReference type="PRINTS" id="PR00313">
    <property type="entry name" value="CABNDNGRPT"/>
</dbReference>
<dbReference type="GO" id="GO:0005509">
    <property type="term" value="F:calcium ion binding"/>
    <property type="evidence" value="ECO:0007669"/>
    <property type="project" value="InterPro"/>
</dbReference>
<sequence length="1293" mass="132741">MAWTVTPTFNVESPTWTLAKAGEDGSLHMFMSVTEEDYFEFGKYTSQLWSLVQDDDGRFSTKAYFDTTDAGTDAVSLSAADVNGDGFLDVLVTYGSYDSQNAIYFGTDAEGGLDQSPAFLKDMPGAPSSFYGGHVVSADLNGDDALDGVWLSDKDDAVWVGLANGSKELTFVEPVASGADVSGNSGLSAADLDGDGDIDLMISAESEIHVMLNDGHGTLTHHQPVLSGGPASFEAVASATGDFDGDGKTDIVFMDNVATTGGVWVGLRTSSEGDAPAYQMYHVFDPVPYVRDVATGDYDGDGFDDLLISANNGLYLGLNNGNGNLFDFSKITDESTTKAEFVDLNQDGHLDVLASAYDGMSRYIQTPTLTSIKRSSSDNPTSGPVEYVVTFDEDVTGVSSDDFSLTTVGTGTAAGTIGSVREADAVDDGLDDQWIVTVNNVTGAGDLRLDLSHTDGSIKDARGVELDGPGDDTADGDETFTIVSADGIFSDGAGFNTTNGTGTVDGKTADAARDDTIFVTDHSHIAGSVIDGLGGTNTLILSGTTAADLTGATTLQNIDALEVSGTGTWALTMDADHGWGDITAITGNGTTTLVLNDVQDVDISSLPTLTGVAGIETTYDGDATITIGATTSATTFTAVAGHTNTLQTTGTTLDATGLTLANLSRLSTTNTTGTAFTGRDGIGETIVGGAGNDTLDGGDNDGGYQSFRSGLGASAQTFIGGTGADTLTGGAGNDVFVDVSGDTITDFGADDTIRLTGITGLDAADHLSFETGVLKVDTNKNGDFDDAADVSVTLTGVSGGTFAVADVDGHSEITYTAPNSSGGGGGGGGGGEAPSESTSTVDGATVTKTTTTVNGRTQEVTEIAPTDGTREDDPTSDHDSLADIPLAQDEGGDTPALMAGLPIGVGLRSEGPSERLSTPDALTDLIARIEDRTLDNSDPQREMSNVGRAFLDGLPDDSQLFVRTITPTASEGDWTGAPITITGADDGGSGTQQEALVIDVSGLPSGTVLQLDNVDFAAIIGEARVIGGAGRNVVTGDDSAQIIVLGAEDDILYGGGGDDVIGSEGGNDRLYGDAGNDTVFGGEGDDILNGGAGDDVLRGDAGRDVATFSVSYAEATIDGRRTGGHVDGDGHDTLESGVEILLFGDGRVTLTTDDGFSPDPASPAAIDEAWYLEMNTDVAAAVANGVFASGAAHYAAFGFAEGRDPNALFDSAYYLQQNQDVAAAVDTGIFASAYDHFRAFGADEGRAASRYFDTRAYLEENADVAEDGMNALDHFHFYGLNEGRTAFAVEDIA</sequence>
<dbReference type="SUPFAM" id="SSF69318">
    <property type="entry name" value="Integrin alpha N-terminal domain"/>
    <property type="match status" value="1"/>
</dbReference>
<dbReference type="PANTHER" id="PTHR44103">
    <property type="entry name" value="PROPROTEIN CONVERTASE P"/>
    <property type="match status" value="1"/>
</dbReference>
<evidence type="ECO:0000313" key="3">
    <source>
        <dbReference type="EMBL" id="KAA5606858.1"/>
    </source>
</evidence>